<evidence type="ECO:0000256" key="1">
    <source>
        <dbReference type="ARBA" id="ARBA00004651"/>
    </source>
</evidence>
<keyword evidence="7 13" id="KW-0297">G-protein coupled receptor</keyword>
<dbReference type="PROSITE" id="PS50262">
    <property type="entry name" value="G_PROTEIN_RECEP_F1_2"/>
    <property type="match status" value="1"/>
</dbReference>
<evidence type="ECO:0000313" key="16">
    <source>
        <dbReference type="EMBL" id="DBA29691.1"/>
    </source>
</evidence>
<accession>A0AAV3AYB4</accession>
<sequence>MIRLLGFHNLGEFNLLFFTLLLVIYCMTIFGNLLIIVLVSYNKTLQSPMYFFLTQLSLTDVLLTTDICPNMLNIVLHEQAAISFPGCIIQVYFFGLSETSECLLLTLMSYDRYIAICFPLHYASTMSHGLCIKLVFSSWLISFAIPVILTLGICQLQFCGPNIIDHFFCDFNPLVDLSCSDTSVVLIESTLICFPVIVLPFLVIVVSYTYIVSSVIKIPSFLGRYKSFSTCSSHLTVVSIFYGTLIAMYVLPNKGQSHTSAKILAMLYTVFTPFFNPFIYSLRNKDIKKALERICCKQTFVNIK</sequence>
<evidence type="ECO:0000256" key="14">
    <source>
        <dbReference type="RuleBase" id="RU363047"/>
    </source>
</evidence>
<feature type="domain" description="G-protein coupled receptors family 1 profile" evidence="15">
    <location>
        <begin position="31"/>
        <end position="280"/>
    </location>
</feature>
<feature type="transmembrane region" description="Helical" evidence="14">
    <location>
        <begin position="134"/>
        <end position="158"/>
    </location>
</feature>
<evidence type="ECO:0000256" key="12">
    <source>
        <dbReference type="ARBA" id="ARBA00023224"/>
    </source>
</evidence>
<feature type="transmembrane region" description="Helical" evidence="14">
    <location>
        <begin position="15"/>
        <end position="41"/>
    </location>
</feature>
<keyword evidence="2 14" id="KW-1003">Cell membrane</keyword>
<evidence type="ECO:0000256" key="9">
    <source>
        <dbReference type="ARBA" id="ARBA00023157"/>
    </source>
</evidence>
<dbReference type="SUPFAM" id="SSF81321">
    <property type="entry name" value="Family A G protein-coupled receptor-like"/>
    <property type="match status" value="1"/>
</dbReference>
<dbReference type="GO" id="GO:0004984">
    <property type="term" value="F:olfactory receptor activity"/>
    <property type="evidence" value="ECO:0007669"/>
    <property type="project" value="InterPro"/>
</dbReference>
<dbReference type="EMBL" id="DYDO01000002">
    <property type="protein sequence ID" value="DBA29691.1"/>
    <property type="molecule type" value="Genomic_DNA"/>
</dbReference>
<keyword evidence="12 13" id="KW-0807">Transducer</keyword>
<dbReference type="InterPro" id="IPR000725">
    <property type="entry name" value="Olfact_rcpt"/>
</dbReference>
<dbReference type="GO" id="GO:0005886">
    <property type="term" value="C:plasma membrane"/>
    <property type="evidence" value="ECO:0007669"/>
    <property type="project" value="UniProtKB-SubCell"/>
</dbReference>
<keyword evidence="4 13" id="KW-0812">Transmembrane</keyword>
<evidence type="ECO:0000256" key="6">
    <source>
        <dbReference type="ARBA" id="ARBA00022989"/>
    </source>
</evidence>
<evidence type="ECO:0000259" key="15">
    <source>
        <dbReference type="PROSITE" id="PS50262"/>
    </source>
</evidence>
<organism evidence="16 17">
    <name type="scientific">Pyxicephalus adspersus</name>
    <name type="common">African bullfrog</name>
    <dbReference type="NCBI Taxonomy" id="30357"/>
    <lineage>
        <taxon>Eukaryota</taxon>
        <taxon>Metazoa</taxon>
        <taxon>Chordata</taxon>
        <taxon>Craniata</taxon>
        <taxon>Vertebrata</taxon>
        <taxon>Euteleostomi</taxon>
        <taxon>Amphibia</taxon>
        <taxon>Batrachia</taxon>
        <taxon>Anura</taxon>
        <taxon>Neobatrachia</taxon>
        <taxon>Ranoidea</taxon>
        <taxon>Pyxicephalidae</taxon>
        <taxon>Pyxicephalinae</taxon>
        <taxon>Pyxicephalus</taxon>
    </lineage>
</organism>
<keyword evidence="17" id="KW-1185">Reference proteome</keyword>
<keyword evidence="11" id="KW-0325">Glycoprotein</keyword>
<evidence type="ECO:0000256" key="2">
    <source>
        <dbReference type="ARBA" id="ARBA00022475"/>
    </source>
</evidence>
<dbReference type="Pfam" id="PF13853">
    <property type="entry name" value="7tm_4"/>
    <property type="match status" value="1"/>
</dbReference>
<evidence type="ECO:0000256" key="5">
    <source>
        <dbReference type="ARBA" id="ARBA00022725"/>
    </source>
</evidence>
<dbReference type="GO" id="GO:0004930">
    <property type="term" value="F:G protein-coupled receptor activity"/>
    <property type="evidence" value="ECO:0007669"/>
    <property type="project" value="UniProtKB-KW"/>
</dbReference>
<protein>
    <recommendedName>
        <fullName evidence="14">Olfactory receptor</fullName>
    </recommendedName>
</protein>
<keyword evidence="6 14" id="KW-1133">Transmembrane helix</keyword>
<dbReference type="Proteomes" id="UP001181693">
    <property type="component" value="Unassembled WGS sequence"/>
</dbReference>
<feature type="transmembrane region" description="Helical" evidence="14">
    <location>
        <begin position="263"/>
        <end position="282"/>
    </location>
</feature>
<keyword evidence="5 14" id="KW-0552">Olfaction</keyword>
<dbReference type="PANTHER" id="PTHR24242">
    <property type="entry name" value="G-PROTEIN COUPLED RECEPTOR"/>
    <property type="match status" value="1"/>
</dbReference>
<evidence type="ECO:0000256" key="10">
    <source>
        <dbReference type="ARBA" id="ARBA00023170"/>
    </source>
</evidence>
<dbReference type="PRINTS" id="PR00237">
    <property type="entry name" value="GPCRRHODOPSN"/>
</dbReference>
<gene>
    <name evidence="16" type="ORF">GDO54_005753</name>
</gene>
<feature type="transmembrane region" description="Helical" evidence="14">
    <location>
        <begin position="232"/>
        <end position="251"/>
    </location>
</feature>
<evidence type="ECO:0000256" key="3">
    <source>
        <dbReference type="ARBA" id="ARBA00022606"/>
    </source>
</evidence>
<feature type="transmembrane region" description="Helical" evidence="14">
    <location>
        <begin position="184"/>
        <end position="211"/>
    </location>
</feature>
<evidence type="ECO:0000256" key="13">
    <source>
        <dbReference type="RuleBase" id="RU000688"/>
    </source>
</evidence>
<dbReference type="FunFam" id="1.20.1070.10:FF:000010">
    <property type="entry name" value="Olfactory receptor"/>
    <property type="match status" value="1"/>
</dbReference>
<reference evidence="16" key="1">
    <citation type="thesis" date="2020" institute="ProQuest LLC" country="789 East Eisenhower Parkway, Ann Arbor, MI, USA">
        <title>Comparative Genomics and Chromosome Evolution.</title>
        <authorList>
            <person name="Mudd A.B."/>
        </authorList>
    </citation>
    <scope>NUCLEOTIDE SEQUENCE</scope>
    <source>
        <strain evidence="16">1538</strain>
        <tissue evidence="16">Blood</tissue>
    </source>
</reference>
<dbReference type="InterPro" id="IPR050939">
    <property type="entry name" value="Olfactory_GPCR1"/>
</dbReference>
<dbReference type="InterPro" id="IPR017452">
    <property type="entry name" value="GPCR_Rhodpsn_7TM"/>
</dbReference>
<comment type="subcellular location">
    <subcellularLocation>
        <location evidence="1 14">Cell membrane</location>
        <topology evidence="1 14">Multi-pass membrane protein</topology>
    </subcellularLocation>
</comment>
<dbReference type="PANTHER" id="PTHR24242:SF253">
    <property type="entry name" value="OLFACTORY RECEPTOR-RELATED"/>
    <property type="match status" value="1"/>
</dbReference>
<dbReference type="AlphaFoldDB" id="A0AAV3AYB4"/>
<dbReference type="PROSITE" id="PS00237">
    <property type="entry name" value="G_PROTEIN_RECEP_F1_1"/>
    <property type="match status" value="1"/>
</dbReference>
<keyword evidence="9" id="KW-1015">Disulfide bond</keyword>
<evidence type="ECO:0000256" key="8">
    <source>
        <dbReference type="ARBA" id="ARBA00023136"/>
    </source>
</evidence>
<comment type="similarity">
    <text evidence="13">Belongs to the G-protein coupled receptor 1 family.</text>
</comment>
<dbReference type="Gene3D" id="1.20.1070.10">
    <property type="entry name" value="Rhodopsin 7-helix transmembrane proteins"/>
    <property type="match status" value="1"/>
</dbReference>
<comment type="caution">
    <text evidence="16">The sequence shown here is derived from an EMBL/GenBank/DDBJ whole genome shotgun (WGS) entry which is preliminary data.</text>
</comment>
<evidence type="ECO:0000256" key="7">
    <source>
        <dbReference type="ARBA" id="ARBA00023040"/>
    </source>
</evidence>
<keyword evidence="3 14" id="KW-0716">Sensory transduction</keyword>
<name>A0AAV3AYB4_PYXAD</name>
<evidence type="ECO:0000256" key="11">
    <source>
        <dbReference type="ARBA" id="ARBA00023180"/>
    </source>
</evidence>
<proteinExistence type="inferred from homology"/>
<dbReference type="PRINTS" id="PR00245">
    <property type="entry name" value="OLFACTORYR"/>
</dbReference>
<keyword evidence="10 13" id="KW-0675">Receptor</keyword>
<dbReference type="InterPro" id="IPR000276">
    <property type="entry name" value="GPCR_Rhodpsn"/>
</dbReference>
<evidence type="ECO:0000256" key="4">
    <source>
        <dbReference type="ARBA" id="ARBA00022692"/>
    </source>
</evidence>
<evidence type="ECO:0000313" key="17">
    <source>
        <dbReference type="Proteomes" id="UP001181693"/>
    </source>
</evidence>
<keyword evidence="8 14" id="KW-0472">Membrane</keyword>